<dbReference type="InterPro" id="IPR043137">
    <property type="entry name" value="GGT_ssub_C"/>
</dbReference>
<evidence type="ECO:0000256" key="2">
    <source>
        <dbReference type="ARBA" id="ARBA00009230"/>
    </source>
</evidence>
<dbReference type="Proteomes" id="UP000009046">
    <property type="component" value="Unassembled WGS sequence"/>
</dbReference>
<dbReference type="EMBL" id="AAZO01000223">
    <property type="status" value="NOT_ANNOTATED_CDS"/>
    <property type="molecule type" value="Genomic_DNA"/>
</dbReference>
<dbReference type="Pfam" id="PF13883">
    <property type="entry name" value="CREG_beta-barrel"/>
    <property type="match status" value="1"/>
</dbReference>
<evidence type="ECO:0000256" key="4">
    <source>
        <dbReference type="ARBA" id="ARBA00022729"/>
    </source>
</evidence>
<dbReference type="InterPro" id="IPR000101">
    <property type="entry name" value="GGT_peptidase"/>
</dbReference>
<dbReference type="Pfam" id="PF01019">
    <property type="entry name" value="G_glu_transpept"/>
    <property type="match status" value="1"/>
</dbReference>
<dbReference type="InterPro" id="IPR029055">
    <property type="entry name" value="Ntn_hydrolases_N"/>
</dbReference>
<gene>
    <name evidence="9" type="primary">8233802</name>
    <name evidence="8" type="ORF">Phum_PHUM018400</name>
</gene>
<dbReference type="GO" id="GO:0006751">
    <property type="term" value="P:glutathione catabolic process"/>
    <property type="evidence" value="ECO:0007669"/>
    <property type="project" value="InterPro"/>
</dbReference>
<reference evidence="8" key="2">
    <citation type="submission" date="2007-04" db="EMBL/GenBank/DDBJ databases">
        <title>The genome of the human body louse.</title>
        <authorList>
            <consortium name="The Human Body Louse Genome Consortium"/>
            <person name="Kirkness E."/>
            <person name="Walenz B."/>
            <person name="Hass B."/>
            <person name="Bruggner R."/>
            <person name="Strausberg R."/>
        </authorList>
    </citation>
    <scope>NUCLEOTIDE SEQUENCE</scope>
    <source>
        <strain evidence="8">USDA</strain>
    </source>
</reference>
<keyword evidence="5" id="KW-0325">Glycoprotein</keyword>
<dbReference type="PANTHER" id="PTHR11686:SF54">
    <property type="entry name" value="GLUTATHIONE HYDROLASE 7"/>
    <property type="match status" value="1"/>
</dbReference>
<dbReference type="PRINTS" id="PR01210">
    <property type="entry name" value="GGTRANSPTASE"/>
</dbReference>
<dbReference type="FunFam" id="2.30.110.10:FF:000004">
    <property type="entry name" value="Cellular repressor of E1A-stimulated genes 1"/>
    <property type="match status" value="1"/>
</dbReference>
<dbReference type="EnsemblMetazoa" id="PHUM018400-RA">
    <property type="protein sequence ID" value="PHUM018400-PA"/>
    <property type="gene ID" value="PHUM018400"/>
</dbReference>
<organism>
    <name type="scientific">Pediculus humanus subsp. corporis</name>
    <name type="common">Body louse</name>
    <dbReference type="NCBI Taxonomy" id="121224"/>
    <lineage>
        <taxon>Eukaryota</taxon>
        <taxon>Metazoa</taxon>
        <taxon>Ecdysozoa</taxon>
        <taxon>Arthropoda</taxon>
        <taxon>Hexapoda</taxon>
        <taxon>Insecta</taxon>
        <taxon>Pterygota</taxon>
        <taxon>Neoptera</taxon>
        <taxon>Paraneoptera</taxon>
        <taxon>Psocodea</taxon>
        <taxon>Troctomorpha</taxon>
        <taxon>Phthiraptera</taxon>
        <taxon>Anoplura</taxon>
        <taxon>Pediculidae</taxon>
        <taxon>Pediculus</taxon>
    </lineage>
</organism>
<dbReference type="GO" id="GO:0005737">
    <property type="term" value="C:cytoplasm"/>
    <property type="evidence" value="ECO:0007669"/>
    <property type="project" value="UniProtKB-ARBA"/>
</dbReference>
<feature type="region of interest" description="Disordered" evidence="6">
    <location>
        <begin position="365"/>
        <end position="385"/>
    </location>
</feature>
<keyword evidence="4" id="KW-0732">Signal</keyword>
<protein>
    <recommendedName>
        <fullName evidence="7">CREG-like beta-barrel domain-containing protein</fullName>
    </recommendedName>
</protein>
<dbReference type="CTD" id="8233802"/>
<evidence type="ECO:0000256" key="6">
    <source>
        <dbReference type="SAM" id="MobiDB-lite"/>
    </source>
</evidence>
<dbReference type="eggNOG" id="KOG2410">
    <property type="taxonomic scope" value="Eukaryota"/>
</dbReference>
<dbReference type="RefSeq" id="XP_002422840.1">
    <property type="nucleotide sequence ID" value="XM_002422795.1"/>
</dbReference>
<dbReference type="KEGG" id="phu:Phum_PHUM018400"/>
<dbReference type="GO" id="GO:0005576">
    <property type="term" value="C:extracellular region"/>
    <property type="evidence" value="ECO:0007669"/>
    <property type="project" value="UniProtKB-SubCell"/>
</dbReference>
<sequence length="667" mass="75457">MIVYNHRKFEVLDVIDFQSTVPNSMDFNNFDSSAEGLSVGVPGMLMGLWEAHSKFGRLTWQEVVIPAINLAKYGFSVRKSVMSSISRVNAKSVYNENLKLYLNSLKEGKNVTFPKLAKTLETISVSGLNDFYNGTLAMDIVSSVKKAKGIITLLDLVQYKTSHSDLLHTKFGNFNILVPEGGFLLNNAVFNGGVNNEGRPYSLYSPVIAVENDEICGRRLIAGTGDAIIAAQVLANALLFNRNVTESVEFPRFFVNKVPRSLELEDEHSPFFDSFTLNKIKSLMNITNISPPYKSCNAIEKIEDKISGHSDSRGFAISILQTNASDSNGKVLETSDLLKKEGFIKEKNNINNKEEEWKKHKNFNSEENEKFDKDKKTWNGHQHQNGRHVYKKHLDKLNEIDSDEYVEKHNKYGENFDKNKIKSLAYDTDVNYIEKNLEIEKNSELISQKFREQEKTKENYQENYQNKNEFFTKRSKKNFYDNIKNIDLSKPPTNDTTLLARYIVHAVDWTAMATLSTKNSTKGGPFVCVKATSDGPVDKSSGIPFFYLSSLDICAKDLEKNNRVAILATLSQTDYCKNEDLDSQDPRCAKVTLSGEIKRVKLGTDEARFAKDALYSRHPVMAAWPQGHSWYFAKLKISEVALIHTFGGVKYINVKEYLNGGPLNTIK</sequence>
<accession>E0V9N3</accession>
<dbReference type="VEuPathDB" id="VectorBase:PHUM018400"/>
<feature type="compositionally biased region" description="Basic and acidic residues" evidence="6">
    <location>
        <begin position="365"/>
        <end position="377"/>
    </location>
</feature>
<dbReference type="Gene3D" id="3.60.20.40">
    <property type="match status" value="1"/>
</dbReference>
<comment type="similarity">
    <text evidence="2">Belongs to the CREG family.</text>
</comment>
<name>E0V9N3_PEDHC</name>
<dbReference type="EMBL" id="DS234995">
    <property type="protein sequence ID" value="EEB10102.1"/>
    <property type="molecule type" value="Genomic_DNA"/>
</dbReference>
<dbReference type="EMBL" id="AAZO01000222">
    <property type="status" value="NOT_ANNOTATED_CDS"/>
    <property type="molecule type" value="Genomic_DNA"/>
</dbReference>
<keyword evidence="3" id="KW-0964">Secreted</keyword>
<dbReference type="AlphaFoldDB" id="E0V9N3"/>
<dbReference type="InterPro" id="IPR012349">
    <property type="entry name" value="Split_barrel_FMN-bd"/>
</dbReference>
<evidence type="ECO:0000313" key="9">
    <source>
        <dbReference type="EnsemblMetazoa" id="PHUM018400-PA"/>
    </source>
</evidence>
<dbReference type="OrthoDB" id="46836at2759"/>
<dbReference type="InterPro" id="IPR055343">
    <property type="entry name" value="CREG_beta-barrel"/>
</dbReference>
<dbReference type="GO" id="GO:0036374">
    <property type="term" value="F:glutathione hydrolase activity"/>
    <property type="evidence" value="ECO:0007669"/>
    <property type="project" value="InterPro"/>
</dbReference>
<dbReference type="eggNOG" id="KOG3374">
    <property type="taxonomic scope" value="Eukaryota"/>
</dbReference>
<evidence type="ECO:0000256" key="1">
    <source>
        <dbReference type="ARBA" id="ARBA00004613"/>
    </source>
</evidence>
<evidence type="ECO:0000259" key="7">
    <source>
        <dbReference type="Pfam" id="PF13883"/>
    </source>
</evidence>
<dbReference type="GO" id="GO:0012505">
    <property type="term" value="C:endomembrane system"/>
    <property type="evidence" value="ECO:0007669"/>
    <property type="project" value="UniProtKB-ARBA"/>
</dbReference>
<evidence type="ECO:0000313" key="8">
    <source>
        <dbReference type="EMBL" id="EEB10102.1"/>
    </source>
</evidence>
<feature type="domain" description="CREG-like beta-barrel" evidence="7">
    <location>
        <begin position="493"/>
        <end position="658"/>
    </location>
</feature>
<evidence type="ECO:0000256" key="3">
    <source>
        <dbReference type="ARBA" id="ARBA00022525"/>
    </source>
</evidence>
<proteinExistence type="inferred from homology"/>
<evidence type="ECO:0000313" key="10">
    <source>
        <dbReference type="Proteomes" id="UP000009046"/>
    </source>
</evidence>
<keyword evidence="10" id="KW-1185">Reference proteome</keyword>
<dbReference type="Gene3D" id="2.30.110.10">
    <property type="entry name" value="Electron Transport, Fmn-binding Protein, Chain A"/>
    <property type="match status" value="1"/>
</dbReference>
<dbReference type="SUPFAM" id="SSF56235">
    <property type="entry name" value="N-terminal nucleophile aminohydrolases (Ntn hydrolases)"/>
    <property type="match status" value="1"/>
</dbReference>
<reference evidence="9" key="3">
    <citation type="submission" date="2021-02" db="UniProtKB">
        <authorList>
            <consortium name="EnsemblMetazoa"/>
        </authorList>
    </citation>
    <scope>IDENTIFICATION</scope>
    <source>
        <strain evidence="9">USDA</strain>
    </source>
</reference>
<reference evidence="8" key="1">
    <citation type="submission" date="2007-04" db="EMBL/GenBank/DDBJ databases">
        <title>Annotation of Pediculus humanus corporis strain USDA.</title>
        <authorList>
            <person name="Kirkness E."/>
            <person name="Hannick L."/>
            <person name="Hass B."/>
            <person name="Bruggner R."/>
            <person name="Lawson D."/>
            <person name="Bidwell S."/>
            <person name="Joardar V."/>
            <person name="Caler E."/>
            <person name="Walenz B."/>
            <person name="Inman J."/>
            <person name="Schobel S."/>
            <person name="Galinsky K."/>
            <person name="Amedeo P."/>
            <person name="Strausberg R."/>
        </authorList>
    </citation>
    <scope>NUCLEOTIDE SEQUENCE</scope>
    <source>
        <strain evidence="8">USDA</strain>
    </source>
</reference>
<dbReference type="HOGENOM" id="CLU_411809_0_0_1"/>
<evidence type="ECO:0000256" key="5">
    <source>
        <dbReference type="ARBA" id="ARBA00023180"/>
    </source>
</evidence>
<dbReference type="GO" id="GO:0005886">
    <property type="term" value="C:plasma membrane"/>
    <property type="evidence" value="ECO:0007669"/>
    <property type="project" value="TreeGrafter"/>
</dbReference>
<comment type="subcellular location">
    <subcellularLocation>
        <location evidence="1">Secreted</location>
    </subcellularLocation>
</comment>
<dbReference type="InParanoid" id="E0V9N3"/>
<dbReference type="PANTHER" id="PTHR11686">
    <property type="entry name" value="GAMMA GLUTAMYL TRANSPEPTIDASE"/>
    <property type="match status" value="1"/>
</dbReference>
<dbReference type="SUPFAM" id="SSF50475">
    <property type="entry name" value="FMN-binding split barrel"/>
    <property type="match status" value="1"/>
</dbReference>
<dbReference type="GeneID" id="8233802"/>